<evidence type="ECO:0000259" key="2">
    <source>
        <dbReference type="Pfam" id="PF03732"/>
    </source>
</evidence>
<dbReference type="PANTHER" id="PTHR33223">
    <property type="entry name" value="CCHC-TYPE DOMAIN-CONTAINING PROTEIN"/>
    <property type="match status" value="1"/>
</dbReference>
<keyword evidence="3" id="KW-1185">Reference proteome</keyword>
<dbReference type="OrthoDB" id="1434155at2759"/>
<feature type="region of interest" description="Disordered" evidence="1">
    <location>
        <begin position="163"/>
        <end position="197"/>
    </location>
</feature>
<dbReference type="PANTHER" id="PTHR33223:SF10">
    <property type="entry name" value="AMINOTRANSFERASE-LIKE PLANT MOBILE DOMAIN-CONTAINING PROTEIN"/>
    <property type="match status" value="1"/>
</dbReference>
<evidence type="ECO:0000256" key="1">
    <source>
        <dbReference type="SAM" id="MobiDB-lite"/>
    </source>
</evidence>
<dbReference type="GeneID" id="106778710"/>
<feature type="domain" description="Retrotransposon gag" evidence="2">
    <location>
        <begin position="42"/>
        <end position="131"/>
    </location>
</feature>
<name>A0A1S3VVU3_VIGRR</name>
<reference evidence="4" key="1">
    <citation type="submission" date="2025-08" db="UniProtKB">
        <authorList>
            <consortium name="RefSeq"/>
        </authorList>
    </citation>
    <scope>IDENTIFICATION</scope>
    <source>
        <tissue evidence="4">Leaf</tissue>
    </source>
</reference>
<dbReference type="KEGG" id="vra:106778710"/>
<dbReference type="Proteomes" id="UP000087766">
    <property type="component" value="Unplaced"/>
</dbReference>
<gene>
    <name evidence="4" type="primary">LOC106778710</name>
</gene>
<evidence type="ECO:0000313" key="3">
    <source>
        <dbReference type="Proteomes" id="UP000087766"/>
    </source>
</evidence>
<evidence type="ECO:0000313" key="4">
    <source>
        <dbReference type="RefSeq" id="XP_014522184.1"/>
    </source>
</evidence>
<sequence length="197" mass="23029">MPDRPPPPIERFDGTSDPEHHIRNFMESMAFYSRSDPVKCRAFSLSLKGEALEWYYTLPPNSVDCFHTVTTLFRKQYAINRRQEVTSTKLVNLKQEKDETLRAFMQRYNEAAKRVKGVNHTFIINNLPNCLRPGYVSEYLYAKQLNSMEELQERMTKFIRMKDMQISQRKQQREADIGGKRKDNNQTFSSCDKGGGS</sequence>
<dbReference type="InterPro" id="IPR005162">
    <property type="entry name" value="Retrotrans_gag_dom"/>
</dbReference>
<dbReference type="AlphaFoldDB" id="A0A1S3VVU3"/>
<proteinExistence type="predicted"/>
<dbReference type="Pfam" id="PF03732">
    <property type="entry name" value="Retrotrans_gag"/>
    <property type="match status" value="1"/>
</dbReference>
<dbReference type="RefSeq" id="XP_014522184.1">
    <property type="nucleotide sequence ID" value="XM_014666698.1"/>
</dbReference>
<feature type="compositionally biased region" description="Basic and acidic residues" evidence="1">
    <location>
        <begin position="171"/>
        <end position="184"/>
    </location>
</feature>
<accession>A0A1S3VVU3</accession>
<organism evidence="3 4">
    <name type="scientific">Vigna radiata var. radiata</name>
    <name type="common">Mung bean</name>
    <name type="synonym">Phaseolus aureus</name>
    <dbReference type="NCBI Taxonomy" id="3916"/>
    <lineage>
        <taxon>Eukaryota</taxon>
        <taxon>Viridiplantae</taxon>
        <taxon>Streptophyta</taxon>
        <taxon>Embryophyta</taxon>
        <taxon>Tracheophyta</taxon>
        <taxon>Spermatophyta</taxon>
        <taxon>Magnoliopsida</taxon>
        <taxon>eudicotyledons</taxon>
        <taxon>Gunneridae</taxon>
        <taxon>Pentapetalae</taxon>
        <taxon>rosids</taxon>
        <taxon>fabids</taxon>
        <taxon>Fabales</taxon>
        <taxon>Fabaceae</taxon>
        <taxon>Papilionoideae</taxon>
        <taxon>50 kb inversion clade</taxon>
        <taxon>NPAAA clade</taxon>
        <taxon>indigoferoid/millettioid clade</taxon>
        <taxon>Phaseoleae</taxon>
        <taxon>Vigna</taxon>
    </lineage>
</organism>
<protein>
    <submittedName>
        <fullName evidence="4">Uncharacterized protein LOC106778710</fullName>
    </submittedName>
</protein>